<dbReference type="SUPFAM" id="SSF56300">
    <property type="entry name" value="Metallo-dependent phosphatases"/>
    <property type="match status" value="1"/>
</dbReference>
<evidence type="ECO:0000313" key="3">
    <source>
        <dbReference type="EMBL" id="MBK9982871.1"/>
    </source>
</evidence>
<evidence type="ECO:0000259" key="2">
    <source>
        <dbReference type="Pfam" id="PF00149"/>
    </source>
</evidence>
<evidence type="ECO:0000256" key="1">
    <source>
        <dbReference type="ARBA" id="ARBA00022729"/>
    </source>
</evidence>
<dbReference type="SUPFAM" id="SSF51126">
    <property type="entry name" value="Pectin lyase-like"/>
    <property type="match status" value="1"/>
</dbReference>
<dbReference type="AlphaFoldDB" id="A0A9D7XQB4"/>
<dbReference type="Pfam" id="PF00149">
    <property type="entry name" value="Metallophos"/>
    <property type="match status" value="1"/>
</dbReference>
<dbReference type="InterPro" id="IPR039331">
    <property type="entry name" value="PAPs-like"/>
</dbReference>
<dbReference type="InterPro" id="IPR004843">
    <property type="entry name" value="Calcineurin-like_PHP"/>
</dbReference>
<dbReference type="Proteomes" id="UP000808337">
    <property type="component" value="Unassembled WGS sequence"/>
</dbReference>
<dbReference type="GO" id="GO:0003993">
    <property type="term" value="F:acid phosphatase activity"/>
    <property type="evidence" value="ECO:0007669"/>
    <property type="project" value="InterPro"/>
</dbReference>
<evidence type="ECO:0000313" key="4">
    <source>
        <dbReference type="Proteomes" id="UP000808337"/>
    </source>
</evidence>
<proteinExistence type="predicted"/>
<dbReference type="PANTHER" id="PTHR22953:SF153">
    <property type="entry name" value="PURPLE ACID PHOSPHATASE"/>
    <property type="match status" value="1"/>
</dbReference>
<dbReference type="InterPro" id="IPR029052">
    <property type="entry name" value="Metallo-depent_PP-like"/>
</dbReference>
<feature type="domain" description="Calcineurin-like phosphoesterase" evidence="2">
    <location>
        <begin position="286"/>
        <end position="485"/>
    </location>
</feature>
<name>A0A9D7XQB4_9BACT</name>
<protein>
    <submittedName>
        <fullName evidence="3">Metallophosphoesterase</fullName>
    </submittedName>
</protein>
<keyword evidence="1" id="KW-0732">Signal</keyword>
<comment type="caution">
    <text evidence="3">The sequence shown here is derived from an EMBL/GenBank/DDBJ whole genome shotgun (WGS) entry which is preliminary data.</text>
</comment>
<dbReference type="InterPro" id="IPR011050">
    <property type="entry name" value="Pectin_lyase_fold/virulence"/>
</dbReference>
<dbReference type="Gene3D" id="3.60.21.10">
    <property type="match status" value="1"/>
</dbReference>
<gene>
    <name evidence="3" type="ORF">IPP15_10705</name>
</gene>
<dbReference type="PANTHER" id="PTHR22953">
    <property type="entry name" value="ACID PHOSPHATASE RELATED"/>
    <property type="match status" value="1"/>
</dbReference>
<reference evidence="3 4" key="1">
    <citation type="submission" date="2020-10" db="EMBL/GenBank/DDBJ databases">
        <title>Connecting structure to function with the recovery of over 1000 high-quality activated sludge metagenome-assembled genomes encoding full-length rRNA genes using long-read sequencing.</title>
        <authorList>
            <person name="Singleton C.M."/>
            <person name="Petriglieri F."/>
            <person name="Kristensen J.M."/>
            <person name="Kirkegaard R.H."/>
            <person name="Michaelsen T.Y."/>
            <person name="Andersen M.H."/>
            <person name="Karst S.M."/>
            <person name="Dueholm M.S."/>
            <person name="Nielsen P.H."/>
            <person name="Albertsen M."/>
        </authorList>
    </citation>
    <scope>NUCLEOTIDE SEQUENCE [LARGE SCALE GENOMIC DNA]</scope>
    <source>
        <strain evidence="3">Ribe_18-Q3-R11-54_MAXAC.273</strain>
    </source>
</reference>
<accession>A0A9D7XQB4</accession>
<sequence>MKIFSFVIFILLLSGTSYCQLIYPGSVWRYYDAGMEPPLQSGVTWYQSSYDASLWNMGPAQLGYGDGDEATVISSATLTAYFRQSFTVNDVGDYSGLNLQLTYDDGAVVYLNGVEMWRVNMPAGNITYNTFASSSSGDNAMASITAPNTLVNGTNVLAVEIHQHAANSSDISFDFNLTGVPAAGIAVITRGPYLQRANDTSIIVRWRTNIASPSIIDYGPNVASLTSSAIEMTPVTEHILMIDSLSAASLYFYQIRNLIDTILFPAPDVYFKTYPAPGSVAPLTAWILGDCGTGNINARNVRNAYYSYIGTQRTDLMLFLGDNAYNSGTDAEYQTAVYQNMYEEKLKNTISWSCLGNHDGISSNSSTQTGPYYDMYSFPTLGECGGEASGTEAYYSFDFGAVHFIILNSYDVDRSVGGPMYQWCEADLANTNATWIIAAWHHSAYSKGSHDSDTDTYMTQMRQNFLPLLESYGVDLVLSGHSHAYERTYLLNGHYGLSSTFNLQTNTVGVTGSGSGQISNDGAYYKAPVGSQSGKGAVYITTGSSGQIQAAPLGHPAMYYNAISLGSCVLKINTDTLSVIFLRQTGAIDDQFTIIKNPDCNPGVACDDLNPCTTNDKWDNYCYCHGVPFQRIVTSTADAGPGSMREIISSACAGDTIRFSATITDTIFLSSEITIDKNLVILGLSAQDIVMSGQLITRIFHVLPLTHLTISNITLCKGYQFTNGGAILNDGSLILEHTQFIANMQGATPKAWTNHNQVLIKQGINYIRP</sequence>
<dbReference type="EMBL" id="JADKGY010000008">
    <property type="protein sequence ID" value="MBK9982871.1"/>
    <property type="molecule type" value="Genomic_DNA"/>
</dbReference>
<organism evidence="3 4">
    <name type="scientific">Candidatus Opimibacter skivensis</name>
    <dbReference type="NCBI Taxonomy" id="2982028"/>
    <lineage>
        <taxon>Bacteria</taxon>
        <taxon>Pseudomonadati</taxon>
        <taxon>Bacteroidota</taxon>
        <taxon>Saprospiria</taxon>
        <taxon>Saprospirales</taxon>
        <taxon>Saprospiraceae</taxon>
        <taxon>Candidatus Opimibacter</taxon>
    </lineage>
</organism>
<dbReference type="Gene3D" id="2.60.120.260">
    <property type="entry name" value="Galactose-binding domain-like"/>
    <property type="match status" value="1"/>
</dbReference>